<protein>
    <submittedName>
        <fullName evidence="1">Uncharacterized protein</fullName>
    </submittedName>
</protein>
<proteinExistence type="predicted"/>
<sequence length="60" mass="6534">MVIGEKAVDPDYISPRRLATLAEASGFTLDRRFGPPFAYEARLVPARIPLSSIVGTRSLS</sequence>
<organism evidence="1 2">
    <name type="scientific">Nocardia seriolae</name>
    <dbReference type="NCBI Taxonomy" id="37332"/>
    <lineage>
        <taxon>Bacteria</taxon>
        <taxon>Bacillati</taxon>
        <taxon>Actinomycetota</taxon>
        <taxon>Actinomycetes</taxon>
        <taxon>Mycobacteriales</taxon>
        <taxon>Nocardiaceae</taxon>
        <taxon>Nocardia</taxon>
    </lineage>
</organism>
<gene>
    <name evidence="1" type="ORF">NSK11_contig00068-0028</name>
</gene>
<dbReference type="AlphaFoldDB" id="A0ABC9YWP8"/>
<comment type="caution">
    <text evidence="1">The sequence shown here is derived from an EMBL/GenBank/DDBJ whole genome shotgun (WGS) entry which is preliminary data.</text>
</comment>
<reference evidence="2" key="1">
    <citation type="submission" date="2015-07" db="EMBL/GenBank/DDBJ databases">
        <title>Nocardia seriolae U-1 whole genome shotgun sequence.</title>
        <authorList>
            <person name="Imajoh M."/>
            <person name="Fukumoto Y."/>
            <person name="Sukeda M."/>
            <person name="Yamane J."/>
            <person name="Yamasaki K."/>
            <person name="Shimizu M."/>
            <person name="Ohnishi K."/>
            <person name="Oshima S."/>
        </authorList>
    </citation>
    <scope>NUCLEOTIDE SEQUENCE [LARGE SCALE GENOMIC DNA]</scope>
    <source>
        <strain evidence="2">U-1</strain>
    </source>
</reference>
<keyword evidence="2" id="KW-1185">Reference proteome</keyword>
<evidence type="ECO:0000313" key="1">
    <source>
        <dbReference type="EMBL" id="GAP29938.1"/>
    </source>
</evidence>
<reference evidence="1 2" key="2">
    <citation type="journal article" date="2016" name="Genome Announc.">
        <title>Draft Genome Sequence of Erythromycin- and Oxytetracycline-Sensitive Nocardia seriolae Strain U-1 (NBRC 110359).</title>
        <authorList>
            <person name="Imajoh M."/>
            <person name="Sukeda M."/>
            <person name="Shimizu M."/>
            <person name="Yamane J."/>
            <person name="Ohnishi K."/>
            <person name="Oshima S."/>
        </authorList>
    </citation>
    <scope>NUCLEOTIDE SEQUENCE [LARGE SCALE GENOMIC DNA]</scope>
    <source>
        <strain evidence="1 2">U-1</strain>
    </source>
</reference>
<dbReference type="EMBL" id="BBYQ01000068">
    <property type="protein sequence ID" value="GAP29938.1"/>
    <property type="molecule type" value="Genomic_DNA"/>
</dbReference>
<dbReference type="Proteomes" id="UP000037179">
    <property type="component" value="Unassembled WGS sequence"/>
</dbReference>
<evidence type="ECO:0000313" key="2">
    <source>
        <dbReference type="Proteomes" id="UP000037179"/>
    </source>
</evidence>
<name>A0ABC9YWP8_9NOCA</name>
<accession>A0ABC9YWP8</accession>